<name>A0AAE1UCG2_9EUCA</name>
<protein>
    <submittedName>
        <fullName evidence="2">Uncharacterized protein</fullName>
    </submittedName>
</protein>
<evidence type="ECO:0000313" key="3">
    <source>
        <dbReference type="Proteomes" id="UP001292094"/>
    </source>
</evidence>
<evidence type="ECO:0000313" key="2">
    <source>
        <dbReference type="EMBL" id="KAK4319143.1"/>
    </source>
</evidence>
<proteinExistence type="predicted"/>
<feature type="compositionally biased region" description="Basic and acidic residues" evidence="1">
    <location>
        <begin position="73"/>
        <end position="91"/>
    </location>
</feature>
<feature type="compositionally biased region" description="Basic and acidic residues" evidence="1">
    <location>
        <begin position="1"/>
        <end position="26"/>
    </location>
</feature>
<feature type="region of interest" description="Disordered" evidence="1">
    <location>
        <begin position="1"/>
        <end position="58"/>
    </location>
</feature>
<dbReference type="EMBL" id="JAWZYT010000780">
    <property type="protein sequence ID" value="KAK4319143.1"/>
    <property type="molecule type" value="Genomic_DNA"/>
</dbReference>
<gene>
    <name evidence="2" type="ORF">Pmani_009903</name>
</gene>
<dbReference type="Proteomes" id="UP001292094">
    <property type="component" value="Unassembled WGS sequence"/>
</dbReference>
<feature type="region of interest" description="Disordered" evidence="1">
    <location>
        <begin position="73"/>
        <end position="110"/>
    </location>
</feature>
<feature type="compositionally biased region" description="Basic and acidic residues" evidence="1">
    <location>
        <begin position="36"/>
        <end position="57"/>
    </location>
</feature>
<dbReference type="AlphaFoldDB" id="A0AAE1UCG2"/>
<keyword evidence="3" id="KW-1185">Reference proteome</keyword>
<accession>A0AAE1UCG2</accession>
<evidence type="ECO:0000256" key="1">
    <source>
        <dbReference type="SAM" id="MobiDB-lite"/>
    </source>
</evidence>
<organism evidence="2 3">
    <name type="scientific">Petrolisthes manimaculis</name>
    <dbReference type="NCBI Taxonomy" id="1843537"/>
    <lineage>
        <taxon>Eukaryota</taxon>
        <taxon>Metazoa</taxon>
        <taxon>Ecdysozoa</taxon>
        <taxon>Arthropoda</taxon>
        <taxon>Crustacea</taxon>
        <taxon>Multicrustacea</taxon>
        <taxon>Malacostraca</taxon>
        <taxon>Eumalacostraca</taxon>
        <taxon>Eucarida</taxon>
        <taxon>Decapoda</taxon>
        <taxon>Pleocyemata</taxon>
        <taxon>Anomura</taxon>
        <taxon>Galatheoidea</taxon>
        <taxon>Porcellanidae</taxon>
        <taxon>Petrolisthes</taxon>
    </lineage>
</organism>
<sequence length="110" mass="12619">MGCIGERRNEPVGRRMKKEMKEDKDCKRGRRRKDVRRGGERGGRRRGMGEEKAEERCKRRQISSYRTVIGERGWRKDARGEGGDGENRVRGTDVLGITQEAEAGERNGEV</sequence>
<reference evidence="2" key="1">
    <citation type="submission" date="2023-11" db="EMBL/GenBank/DDBJ databases">
        <title>Genome assemblies of two species of porcelain crab, Petrolisthes cinctipes and Petrolisthes manimaculis (Anomura: Porcellanidae).</title>
        <authorList>
            <person name="Angst P."/>
        </authorList>
    </citation>
    <scope>NUCLEOTIDE SEQUENCE</scope>
    <source>
        <strain evidence="2">PB745_02</strain>
        <tissue evidence="2">Gill</tissue>
    </source>
</reference>
<comment type="caution">
    <text evidence="2">The sequence shown here is derived from an EMBL/GenBank/DDBJ whole genome shotgun (WGS) entry which is preliminary data.</text>
</comment>